<evidence type="ECO:0000313" key="2">
    <source>
        <dbReference type="Proteomes" id="UP000675881"/>
    </source>
</evidence>
<gene>
    <name evidence="1" type="ORF">LSAA_8603</name>
</gene>
<evidence type="ECO:0000313" key="1">
    <source>
        <dbReference type="EMBL" id="CAF2919558.1"/>
    </source>
</evidence>
<dbReference type="AlphaFoldDB" id="A0A7R8H7A3"/>
<reference evidence="1" key="1">
    <citation type="submission" date="2021-02" db="EMBL/GenBank/DDBJ databases">
        <authorList>
            <person name="Bekaert M."/>
        </authorList>
    </citation>
    <scope>NUCLEOTIDE SEQUENCE</scope>
    <source>
        <strain evidence="1">IoA-00</strain>
    </source>
</reference>
<protein>
    <submittedName>
        <fullName evidence="1">(salmon louse) hypothetical protein</fullName>
    </submittedName>
</protein>
<accession>A0A7R8H7A3</accession>
<sequence>MWKVEPMPTPTYIINVLGVIFHDLVLHNECLEKTVPHGMCAVLYDDDGCEGWEHAIREGYTELTWWYRNDAEAVIADRGERLLMDARNFFKPYNMWKNLDRNSLVDDISSIECECFGDKELNEQRREERRAIDPGSNIESSKCPPMPRHACAVLFDEENCRNDDWDNSIVLADGEDRSFSLFNSMMNFKYKNEVESFMVREGCIFEAYDDSDYSDDGIRVRALNGDLLINLNSHRNDKYESLNNDIESVRCFCAS</sequence>
<keyword evidence="2" id="KW-1185">Reference proteome</keyword>
<dbReference type="OrthoDB" id="6371692at2759"/>
<proteinExistence type="predicted"/>
<dbReference type="EMBL" id="HG994583">
    <property type="protein sequence ID" value="CAF2919558.1"/>
    <property type="molecule type" value="Genomic_DNA"/>
</dbReference>
<dbReference type="Proteomes" id="UP000675881">
    <property type="component" value="Chromosome 4"/>
</dbReference>
<organism evidence="1 2">
    <name type="scientific">Lepeophtheirus salmonis</name>
    <name type="common">Salmon louse</name>
    <name type="synonym">Caligus salmonis</name>
    <dbReference type="NCBI Taxonomy" id="72036"/>
    <lineage>
        <taxon>Eukaryota</taxon>
        <taxon>Metazoa</taxon>
        <taxon>Ecdysozoa</taxon>
        <taxon>Arthropoda</taxon>
        <taxon>Crustacea</taxon>
        <taxon>Multicrustacea</taxon>
        <taxon>Hexanauplia</taxon>
        <taxon>Copepoda</taxon>
        <taxon>Siphonostomatoida</taxon>
        <taxon>Caligidae</taxon>
        <taxon>Lepeophtheirus</taxon>
    </lineage>
</organism>
<name>A0A7R8H7A3_LEPSM</name>